<feature type="domain" description="Glycosyltransferase subfamily 4-like N-terminal" evidence="3">
    <location>
        <begin position="103"/>
        <end position="171"/>
    </location>
</feature>
<gene>
    <name evidence="4" type="ORF">GGQ66_002403</name>
</gene>
<dbReference type="EMBL" id="JACIDU010000008">
    <property type="protein sequence ID" value="MBB4103835.1"/>
    <property type="molecule type" value="Genomic_DNA"/>
</dbReference>
<evidence type="ECO:0000256" key="1">
    <source>
        <dbReference type="ARBA" id="ARBA00022679"/>
    </source>
</evidence>
<dbReference type="Proteomes" id="UP000584824">
    <property type="component" value="Unassembled WGS sequence"/>
</dbReference>
<dbReference type="GO" id="GO:0016757">
    <property type="term" value="F:glycosyltransferase activity"/>
    <property type="evidence" value="ECO:0007669"/>
    <property type="project" value="InterPro"/>
</dbReference>
<sequence length="362" mass="40508">MKKRRIYINGRFLTGAVTGVERYAREIVTHLDGLLDADPDLRKSYDIVLLMPGVCKDLLPLKHIEQRASGPFNGHLWEQVCLPWLARDGFLINLANGAPLFKMRQLLVIHDAVIYRYPQYFSKAYRLVHMIIDKVCSRLARIATVSDFSKREVSRVLGVAENRITVVPNGYEHILRVQPDNTILREFDLRPGSYFFILGSRAPHKNIDFAVDAFLKVAPPGLKLVVSGGQNSKVFAGAKTVEASNIIYTGRVSDEAIAALYRNAYALIFPSLYEGFGIPPLEALACGTPILVSDIDVLKEVFGASAIYFSPLDRSHLERVLQDVITDRSILMRAYANAPDTLSHFRWSRSASKLLNAVASMM</sequence>
<comment type="caution">
    <text evidence="4">The sequence shown here is derived from an EMBL/GenBank/DDBJ whole genome shotgun (WGS) entry which is preliminary data.</text>
</comment>
<evidence type="ECO:0000313" key="4">
    <source>
        <dbReference type="EMBL" id="MBB4103835.1"/>
    </source>
</evidence>
<keyword evidence="1 4" id="KW-0808">Transferase</keyword>
<reference evidence="4 5" key="1">
    <citation type="submission" date="2020-08" db="EMBL/GenBank/DDBJ databases">
        <title>Genomic Encyclopedia of Type Strains, Phase IV (KMG-IV): sequencing the most valuable type-strain genomes for metagenomic binning, comparative biology and taxonomic classification.</title>
        <authorList>
            <person name="Goeker M."/>
        </authorList>
    </citation>
    <scope>NUCLEOTIDE SEQUENCE [LARGE SCALE GENOMIC DNA]</scope>
    <source>
        <strain evidence="4 5">DSM 26385</strain>
    </source>
</reference>
<dbReference type="Gene3D" id="3.40.50.2000">
    <property type="entry name" value="Glycogen Phosphorylase B"/>
    <property type="match status" value="2"/>
</dbReference>
<dbReference type="AlphaFoldDB" id="A0A7W6K4B9"/>
<dbReference type="Pfam" id="PF13439">
    <property type="entry name" value="Glyco_transf_4"/>
    <property type="match status" value="1"/>
</dbReference>
<organism evidence="4 5">
    <name type="scientific">Allorhizobium borbori</name>
    <dbReference type="NCBI Taxonomy" id="485907"/>
    <lineage>
        <taxon>Bacteria</taxon>
        <taxon>Pseudomonadati</taxon>
        <taxon>Pseudomonadota</taxon>
        <taxon>Alphaproteobacteria</taxon>
        <taxon>Hyphomicrobiales</taxon>
        <taxon>Rhizobiaceae</taxon>
        <taxon>Rhizobium/Agrobacterium group</taxon>
        <taxon>Allorhizobium</taxon>
    </lineage>
</organism>
<dbReference type="SUPFAM" id="SSF53756">
    <property type="entry name" value="UDP-Glycosyltransferase/glycogen phosphorylase"/>
    <property type="match status" value="1"/>
</dbReference>
<feature type="domain" description="Glycosyl transferase family 1" evidence="2">
    <location>
        <begin position="194"/>
        <end position="338"/>
    </location>
</feature>
<keyword evidence="5" id="KW-1185">Reference proteome</keyword>
<protein>
    <submittedName>
        <fullName evidence="4">Glycosyltransferase involved in cell wall biosynthesis</fullName>
    </submittedName>
</protein>
<name>A0A7W6K4B9_9HYPH</name>
<dbReference type="Pfam" id="PF00534">
    <property type="entry name" value="Glycos_transf_1"/>
    <property type="match status" value="1"/>
</dbReference>
<dbReference type="InterPro" id="IPR001296">
    <property type="entry name" value="Glyco_trans_1"/>
</dbReference>
<dbReference type="RefSeq" id="WP_183792723.1">
    <property type="nucleotide sequence ID" value="NZ_JACIDU010000008.1"/>
</dbReference>
<evidence type="ECO:0000259" key="3">
    <source>
        <dbReference type="Pfam" id="PF13439"/>
    </source>
</evidence>
<evidence type="ECO:0000313" key="5">
    <source>
        <dbReference type="Proteomes" id="UP000584824"/>
    </source>
</evidence>
<dbReference type="GO" id="GO:0009103">
    <property type="term" value="P:lipopolysaccharide biosynthetic process"/>
    <property type="evidence" value="ECO:0007669"/>
    <property type="project" value="TreeGrafter"/>
</dbReference>
<accession>A0A7W6K4B9</accession>
<dbReference type="InterPro" id="IPR028098">
    <property type="entry name" value="Glyco_trans_4-like_N"/>
</dbReference>
<dbReference type="PANTHER" id="PTHR46401">
    <property type="entry name" value="GLYCOSYLTRANSFERASE WBBK-RELATED"/>
    <property type="match status" value="1"/>
</dbReference>
<dbReference type="PANTHER" id="PTHR46401:SF2">
    <property type="entry name" value="GLYCOSYLTRANSFERASE WBBK-RELATED"/>
    <property type="match status" value="1"/>
</dbReference>
<evidence type="ECO:0000259" key="2">
    <source>
        <dbReference type="Pfam" id="PF00534"/>
    </source>
</evidence>
<dbReference type="CDD" id="cd03809">
    <property type="entry name" value="GT4_MtfB-like"/>
    <property type="match status" value="1"/>
</dbReference>
<proteinExistence type="predicted"/>